<dbReference type="EMBL" id="CQBK01000009">
    <property type="protein sequence ID" value="CNH79127.1"/>
    <property type="molecule type" value="Genomic_DNA"/>
</dbReference>
<dbReference type="Proteomes" id="UP000038204">
    <property type="component" value="Unassembled WGS sequence"/>
</dbReference>
<sequence length="135" mass="15292">MLSKDNDWNIDTSAGVPILVYKNCSVIESEQAEYILQLINNEVETTAEILSLREQYKSQSNELTAMTAAAQALRDEMYKCDAKLDALAALSPVAWRNRFTGYLHSNKPDIVDDFYDELFTAAKPVIDQRRKRNAA</sequence>
<dbReference type="RefSeq" id="WP_049598888.1">
    <property type="nucleotide sequence ID" value="NZ_CPZI01000017.1"/>
</dbReference>
<dbReference type="AlphaFoldDB" id="A0A0T9PRV5"/>
<name>A0A0T9PRV5_9GAMM</name>
<organism evidence="1 2">
    <name type="scientific">Yersinia similis</name>
    <dbReference type="NCBI Taxonomy" id="367190"/>
    <lineage>
        <taxon>Bacteria</taxon>
        <taxon>Pseudomonadati</taxon>
        <taxon>Pseudomonadota</taxon>
        <taxon>Gammaproteobacteria</taxon>
        <taxon>Enterobacterales</taxon>
        <taxon>Yersiniaceae</taxon>
        <taxon>Yersinia</taxon>
    </lineage>
</organism>
<proteinExistence type="predicted"/>
<gene>
    <name evidence="1" type="ORF">ERS008667_01530</name>
</gene>
<protein>
    <recommendedName>
        <fullName evidence="3">Phage-like protein</fullName>
    </recommendedName>
</protein>
<evidence type="ECO:0008006" key="3">
    <source>
        <dbReference type="Google" id="ProtNLM"/>
    </source>
</evidence>
<evidence type="ECO:0000313" key="2">
    <source>
        <dbReference type="Proteomes" id="UP000038204"/>
    </source>
</evidence>
<reference evidence="1 2" key="1">
    <citation type="submission" date="2015-03" db="EMBL/GenBank/DDBJ databases">
        <authorList>
            <person name="Murphy D."/>
        </authorList>
    </citation>
    <scope>NUCLEOTIDE SEQUENCE [LARGE SCALE GENOMIC DNA]</scope>
    <source>
        <strain evidence="1 2">Y233</strain>
    </source>
</reference>
<evidence type="ECO:0000313" key="1">
    <source>
        <dbReference type="EMBL" id="CNH79127.1"/>
    </source>
</evidence>
<accession>A0A0T9PRV5</accession>